<dbReference type="KEGG" id="sbat:G4Z16_01915"/>
<keyword evidence="1" id="KW-0723">Serine/threonine-protein kinase</keyword>
<keyword evidence="1" id="KW-0808">Transferase</keyword>
<dbReference type="InterPro" id="IPR050267">
    <property type="entry name" value="Anti-sigma-factor_SerPK"/>
</dbReference>
<dbReference type="EMBL" id="CP048882">
    <property type="protein sequence ID" value="QPP10335.1"/>
    <property type="molecule type" value="Genomic_DNA"/>
</dbReference>
<dbReference type="CDD" id="cd16936">
    <property type="entry name" value="HATPase_RsbW-like"/>
    <property type="match status" value="1"/>
</dbReference>
<organism evidence="3 4">
    <name type="scientific">Streptomyces bathyalis</name>
    <dbReference type="NCBI Taxonomy" id="2710756"/>
    <lineage>
        <taxon>Bacteria</taxon>
        <taxon>Bacillati</taxon>
        <taxon>Actinomycetota</taxon>
        <taxon>Actinomycetes</taxon>
        <taxon>Kitasatosporales</taxon>
        <taxon>Streptomycetaceae</taxon>
        <taxon>Streptomyces</taxon>
    </lineage>
</organism>
<feature type="domain" description="Histidine kinase/HSP90-like ATPase" evidence="2">
    <location>
        <begin position="6"/>
        <end position="113"/>
    </location>
</feature>
<dbReference type="Gene3D" id="3.30.565.10">
    <property type="entry name" value="Histidine kinase-like ATPase, C-terminal domain"/>
    <property type="match status" value="1"/>
</dbReference>
<name>A0A7T1TCC7_9ACTN</name>
<dbReference type="GO" id="GO:0004674">
    <property type="term" value="F:protein serine/threonine kinase activity"/>
    <property type="evidence" value="ECO:0007669"/>
    <property type="project" value="UniProtKB-KW"/>
</dbReference>
<dbReference type="Proteomes" id="UP000595046">
    <property type="component" value="Chromosome"/>
</dbReference>
<dbReference type="SUPFAM" id="SSF55874">
    <property type="entry name" value="ATPase domain of HSP90 chaperone/DNA topoisomerase II/histidine kinase"/>
    <property type="match status" value="1"/>
</dbReference>
<dbReference type="AlphaFoldDB" id="A0A7T1TCC7"/>
<keyword evidence="3" id="KW-0547">Nucleotide-binding</keyword>
<evidence type="ECO:0000256" key="1">
    <source>
        <dbReference type="ARBA" id="ARBA00022527"/>
    </source>
</evidence>
<reference evidence="4" key="1">
    <citation type="submission" date="2020-02" db="EMBL/GenBank/DDBJ databases">
        <title>Streptomyces sp. ASO4wet.</title>
        <authorList>
            <person name="Risdian C."/>
            <person name="Landwehr W."/>
            <person name="Schupp P."/>
            <person name="Wink J."/>
        </authorList>
    </citation>
    <scope>NUCLEOTIDE SEQUENCE [LARGE SCALE GENOMIC DNA]</scope>
    <source>
        <strain evidence="4">ASO4wet</strain>
    </source>
</reference>
<keyword evidence="4" id="KW-1185">Reference proteome</keyword>
<sequence>MCPRSSGQARDIARAYLSALRPPVTPETVDNVVLVVSELVTNAYRHAGGLIALQLSGSAGNLHVHVTDPSPVLPYSRSAGPDTDLERVGGYGWALVRHLAHEVTVRREPRGGKTIDVFIR</sequence>
<evidence type="ECO:0000313" key="4">
    <source>
        <dbReference type="Proteomes" id="UP000595046"/>
    </source>
</evidence>
<dbReference type="GO" id="GO:0005524">
    <property type="term" value="F:ATP binding"/>
    <property type="evidence" value="ECO:0007669"/>
    <property type="project" value="UniProtKB-KW"/>
</dbReference>
<dbReference type="PANTHER" id="PTHR35526:SF3">
    <property type="entry name" value="ANTI-SIGMA-F FACTOR RSBW"/>
    <property type="match status" value="1"/>
</dbReference>
<dbReference type="InterPro" id="IPR003594">
    <property type="entry name" value="HATPase_dom"/>
</dbReference>
<dbReference type="InterPro" id="IPR036890">
    <property type="entry name" value="HATPase_C_sf"/>
</dbReference>
<keyword evidence="3" id="KW-0067">ATP-binding</keyword>
<proteinExistence type="predicted"/>
<accession>A0A7T1TCC7</accession>
<dbReference type="PANTHER" id="PTHR35526">
    <property type="entry name" value="ANTI-SIGMA-F FACTOR RSBW-RELATED"/>
    <property type="match status" value="1"/>
</dbReference>
<evidence type="ECO:0000313" key="3">
    <source>
        <dbReference type="EMBL" id="QPP10335.1"/>
    </source>
</evidence>
<protein>
    <submittedName>
        <fullName evidence="3">ATP-binding protein</fullName>
    </submittedName>
</protein>
<gene>
    <name evidence="3" type="ORF">G4Z16_01915</name>
</gene>
<evidence type="ECO:0000259" key="2">
    <source>
        <dbReference type="Pfam" id="PF13581"/>
    </source>
</evidence>
<dbReference type="Pfam" id="PF13581">
    <property type="entry name" value="HATPase_c_2"/>
    <property type="match status" value="1"/>
</dbReference>
<keyword evidence="1" id="KW-0418">Kinase</keyword>